<feature type="non-terminal residue" evidence="2">
    <location>
        <position position="302"/>
    </location>
</feature>
<dbReference type="AlphaFoldDB" id="A0AAW2YZ99"/>
<evidence type="ECO:0000313" key="3">
    <source>
        <dbReference type="Proteomes" id="UP001431209"/>
    </source>
</evidence>
<sequence length="302" mass="34169">RNNSGCEILFVLLLCCLLIKARLPSSGNEGFKKQNFIHIRSGSIGADSEHLLDVNSLASINEEKIQVLIKFAPVYETQFGKTSFKYLTEEYKKKIREEFGIKLSSYIPHHSYIAVATPEQISKISAHEHVDFVAHYKPHMKVSTLEHKDINEHMKETASISASLVPDQERTLRDAEQIKDQIKSILDNNNIPHQHLLAASKNKIIAVVHKQHFAQAAKALSTHVQVHWIEQHDVHAQPENAFNRKLIQTNKQQSEPYSIAGLKGKGQVVAYGDSGLDVYSCFFHDQDHRVPFVNAKNLTSHL</sequence>
<feature type="chain" id="PRO_5043452983" evidence="1">
    <location>
        <begin position="22"/>
        <end position="302"/>
    </location>
</feature>
<feature type="non-terminal residue" evidence="2">
    <location>
        <position position="1"/>
    </location>
</feature>
<proteinExistence type="predicted"/>
<evidence type="ECO:0000256" key="1">
    <source>
        <dbReference type="SAM" id="SignalP"/>
    </source>
</evidence>
<accession>A0AAW2YZ99</accession>
<keyword evidence="3" id="KW-1185">Reference proteome</keyword>
<feature type="signal peptide" evidence="1">
    <location>
        <begin position="1"/>
        <end position="21"/>
    </location>
</feature>
<organism evidence="2 3">
    <name type="scientific">Acrasis kona</name>
    <dbReference type="NCBI Taxonomy" id="1008807"/>
    <lineage>
        <taxon>Eukaryota</taxon>
        <taxon>Discoba</taxon>
        <taxon>Heterolobosea</taxon>
        <taxon>Tetramitia</taxon>
        <taxon>Eutetramitia</taxon>
        <taxon>Acrasidae</taxon>
        <taxon>Acrasis</taxon>
    </lineage>
</organism>
<gene>
    <name evidence="2" type="ORF">AKO1_014413</name>
</gene>
<reference evidence="2 3" key="1">
    <citation type="submission" date="2024-03" db="EMBL/GenBank/DDBJ databases">
        <title>The Acrasis kona genome and developmental transcriptomes reveal deep origins of eukaryotic multicellular pathways.</title>
        <authorList>
            <person name="Sheikh S."/>
            <person name="Fu C.-J."/>
            <person name="Brown M.W."/>
            <person name="Baldauf S.L."/>
        </authorList>
    </citation>
    <scope>NUCLEOTIDE SEQUENCE [LARGE SCALE GENOMIC DNA]</scope>
    <source>
        <strain evidence="2 3">ATCC MYA-3509</strain>
    </source>
</reference>
<name>A0AAW2YZ99_9EUKA</name>
<evidence type="ECO:0000313" key="2">
    <source>
        <dbReference type="EMBL" id="KAL0482525.1"/>
    </source>
</evidence>
<dbReference type="EMBL" id="JAOPGA020000868">
    <property type="protein sequence ID" value="KAL0482525.1"/>
    <property type="molecule type" value="Genomic_DNA"/>
</dbReference>
<comment type="caution">
    <text evidence="2">The sequence shown here is derived from an EMBL/GenBank/DDBJ whole genome shotgun (WGS) entry which is preliminary data.</text>
</comment>
<keyword evidence="1" id="KW-0732">Signal</keyword>
<protein>
    <submittedName>
        <fullName evidence="2">Uncharacterized protein</fullName>
    </submittedName>
</protein>
<dbReference type="Proteomes" id="UP001431209">
    <property type="component" value="Unassembled WGS sequence"/>
</dbReference>